<sequence>MSAAQAQQILDARARRNWGPMRLAAVTGRHRATVWKVLKRHGVSRGRRGERQTFKRFEWGQPCALGHIDAYKAPKLPEPGHRTTGPRDQRDRVRGPGHAVVMAVQDDHSRIVYAELHSAESAANVSAGLARAAVWMRQQGCGPIEAVMSDNAEC</sequence>
<name>A0A5B8U1B2_9ACTN</name>
<dbReference type="EMBL" id="CP042430">
    <property type="protein sequence ID" value="QEC46791.1"/>
    <property type="molecule type" value="Genomic_DNA"/>
</dbReference>
<dbReference type="AlphaFoldDB" id="A0A5B8U1B2"/>
<feature type="compositionally biased region" description="Basic and acidic residues" evidence="1">
    <location>
        <begin position="78"/>
        <end position="93"/>
    </location>
</feature>
<keyword evidence="3" id="KW-1185">Reference proteome</keyword>
<dbReference type="Proteomes" id="UP000321805">
    <property type="component" value="Chromosome"/>
</dbReference>
<organism evidence="2 3">
    <name type="scientific">Baekduia soli</name>
    <dbReference type="NCBI Taxonomy" id="496014"/>
    <lineage>
        <taxon>Bacteria</taxon>
        <taxon>Bacillati</taxon>
        <taxon>Actinomycetota</taxon>
        <taxon>Thermoleophilia</taxon>
        <taxon>Solirubrobacterales</taxon>
        <taxon>Baekduiaceae</taxon>
        <taxon>Baekduia</taxon>
    </lineage>
</organism>
<dbReference type="KEGG" id="bsol:FSW04_03800"/>
<protein>
    <recommendedName>
        <fullName evidence="4">Transposase family protein</fullName>
    </recommendedName>
</protein>
<accession>A0A5B8U1B2</accession>
<evidence type="ECO:0000256" key="1">
    <source>
        <dbReference type="SAM" id="MobiDB-lite"/>
    </source>
</evidence>
<feature type="region of interest" description="Disordered" evidence="1">
    <location>
        <begin position="72"/>
        <end position="93"/>
    </location>
</feature>
<dbReference type="RefSeq" id="WP_146916419.1">
    <property type="nucleotide sequence ID" value="NZ_CP042430.1"/>
</dbReference>
<evidence type="ECO:0000313" key="2">
    <source>
        <dbReference type="EMBL" id="QEC46791.1"/>
    </source>
</evidence>
<reference evidence="2 3" key="1">
    <citation type="journal article" date="2018" name="J. Microbiol.">
        <title>Baekduia soli gen. nov., sp. nov., a novel bacterium isolated from the soil of Baekdu Mountain and proposal of a novel family name, Baekduiaceae fam. nov.</title>
        <authorList>
            <person name="An D.S."/>
            <person name="Siddiqi M.Z."/>
            <person name="Kim K.H."/>
            <person name="Yu H.S."/>
            <person name="Im W.T."/>
        </authorList>
    </citation>
    <scope>NUCLEOTIDE SEQUENCE [LARGE SCALE GENOMIC DNA]</scope>
    <source>
        <strain evidence="2 3">BR7-21</strain>
    </source>
</reference>
<proteinExistence type="predicted"/>
<dbReference type="OrthoDB" id="568335at2"/>
<evidence type="ECO:0008006" key="4">
    <source>
        <dbReference type="Google" id="ProtNLM"/>
    </source>
</evidence>
<evidence type="ECO:0000313" key="3">
    <source>
        <dbReference type="Proteomes" id="UP000321805"/>
    </source>
</evidence>
<gene>
    <name evidence="2" type="ORF">FSW04_03800</name>
</gene>